<dbReference type="InterPro" id="IPR016098">
    <property type="entry name" value="CAP/MinC_C"/>
</dbReference>
<dbReference type="Gene3D" id="2.160.20.70">
    <property type="match status" value="1"/>
</dbReference>
<keyword evidence="11" id="KW-1185">Reference proteome</keyword>
<dbReference type="GO" id="GO:0000902">
    <property type="term" value="P:cell morphogenesis"/>
    <property type="evidence" value="ECO:0007669"/>
    <property type="project" value="InterPro"/>
</dbReference>
<evidence type="ECO:0000313" key="10">
    <source>
        <dbReference type="EMBL" id="ABC76835.1"/>
    </source>
</evidence>
<evidence type="ECO:0000256" key="6">
    <source>
        <dbReference type="HAMAP-Rule" id="MF_00267"/>
    </source>
</evidence>
<dbReference type="KEGG" id="sat:SYN_02704"/>
<comment type="function">
    <text evidence="5 6">Cell division inhibitor that blocks the formation of polar Z ring septums. Rapidly oscillates between the poles of the cell to destabilize FtsZ filaments that have formed before they mature into polar Z rings. Prevents FtsZ polymerization.</text>
</comment>
<evidence type="ECO:0000256" key="7">
    <source>
        <dbReference type="SAM" id="MobiDB-lite"/>
    </source>
</evidence>
<evidence type="ECO:0000256" key="4">
    <source>
        <dbReference type="ARBA" id="ARBA00023306"/>
    </source>
</evidence>
<dbReference type="DNASU" id="3883668"/>
<keyword evidence="3 6" id="KW-0717">Septation</keyword>
<feature type="domain" description="Septum formation inhibitor MinC N-terminal" evidence="9">
    <location>
        <begin position="35"/>
        <end position="107"/>
    </location>
</feature>
<evidence type="ECO:0000259" key="9">
    <source>
        <dbReference type="Pfam" id="PF05209"/>
    </source>
</evidence>
<evidence type="ECO:0000313" key="11">
    <source>
        <dbReference type="Proteomes" id="UP000001933"/>
    </source>
</evidence>
<comment type="subunit">
    <text evidence="6">Interacts with MinD and FtsZ.</text>
</comment>
<dbReference type="InParanoid" id="Q2LRX1"/>
<dbReference type="GO" id="GO:0051302">
    <property type="term" value="P:regulation of cell division"/>
    <property type="evidence" value="ECO:0007669"/>
    <property type="project" value="InterPro"/>
</dbReference>
<dbReference type="NCBIfam" id="TIGR01222">
    <property type="entry name" value="minC"/>
    <property type="match status" value="1"/>
</dbReference>
<evidence type="ECO:0000256" key="2">
    <source>
        <dbReference type="ARBA" id="ARBA00022618"/>
    </source>
</evidence>
<dbReference type="Pfam" id="PF05209">
    <property type="entry name" value="MinC_N"/>
    <property type="match status" value="1"/>
</dbReference>
<dbReference type="HAMAP" id="MF_00267">
    <property type="entry name" value="MinC"/>
    <property type="match status" value="1"/>
</dbReference>
<comment type="similarity">
    <text evidence="1 6">Belongs to the MinC family.</text>
</comment>
<dbReference type="FunCoup" id="Q2LRX1">
    <property type="interactions" value="26"/>
</dbReference>
<dbReference type="GO" id="GO:1901891">
    <property type="term" value="P:regulation of cell septum assembly"/>
    <property type="evidence" value="ECO:0007669"/>
    <property type="project" value="InterPro"/>
</dbReference>
<dbReference type="GO" id="GO:0000917">
    <property type="term" value="P:division septum assembly"/>
    <property type="evidence" value="ECO:0007669"/>
    <property type="project" value="UniProtKB-KW"/>
</dbReference>
<dbReference type="eggNOG" id="COG0850">
    <property type="taxonomic scope" value="Bacteria"/>
</dbReference>
<dbReference type="HOGENOM" id="CLU_067812_0_1_7"/>
<gene>
    <name evidence="6" type="primary">minC</name>
    <name evidence="10" type="ORF">SYN_02704</name>
</gene>
<dbReference type="InterPro" id="IPR036145">
    <property type="entry name" value="MinC_C_sf"/>
</dbReference>
<dbReference type="Proteomes" id="UP000001933">
    <property type="component" value="Chromosome"/>
</dbReference>
<dbReference type="EMBL" id="CP000252">
    <property type="protein sequence ID" value="ABC76835.1"/>
    <property type="molecule type" value="Genomic_DNA"/>
</dbReference>
<dbReference type="Pfam" id="PF03775">
    <property type="entry name" value="MinC_C"/>
    <property type="match status" value="1"/>
</dbReference>
<name>Q2LRX1_SYNAS</name>
<dbReference type="InterPro" id="IPR013033">
    <property type="entry name" value="MinC"/>
</dbReference>
<keyword evidence="2 6" id="KW-0132">Cell division</keyword>
<evidence type="ECO:0000256" key="3">
    <source>
        <dbReference type="ARBA" id="ARBA00023210"/>
    </source>
</evidence>
<dbReference type="InterPro" id="IPR007874">
    <property type="entry name" value="MinC_N"/>
</dbReference>
<feature type="domain" description="Septum formation inhibitor MinC C-terminal" evidence="8">
    <location>
        <begin position="155"/>
        <end position="254"/>
    </location>
</feature>
<dbReference type="Gene3D" id="3.30.70.260">
    <property type="match status" value="1"/>
</dbReference>
<dbReference type="SMR" id="Q2LRX1"/>
<organism evidence="10 11">
    <name type="scientific">Syntrophus aciditrophicus (strain SB)</name>
    <dbReference type="NCBI Taxonomy" id="56780"/>
    <lineage>
        <taxon>Bacteria</taxon>
        <taxon>Pseudomonadati</taxon>
        <taxon>Thermodesulfobacteriota</taxon>
        <taxon>Syntrophia</taxon>
        <taxon>Syntrophales</taxon>
        <taxon>Syntrophaceae</taxon>
        <taxon>Syntrophus</taxon>
    </lineage>
</organism>
<evidence type="ECO:0000256" key="5">
    <source>
        <dbReference type="ARBA" id="ARBA00025606"/>
    </source>
</evidence>
<dbReference type="SUPFAM" id="SSF63848">
    <property type="entry name" value="Cell-division inhibitor MinC, C-terminal domain"/>
    <property type="match status" value="1"/>
</dbReference>
<dbReference type="AlphaFoldDB" id="Q2LRX1"/>
<keyword evidence="4 6" id="KW-0131">Cell cycle</keyword>
<accession>Q2LRX1</accession>
<proteinExistence type="inferred from homology"/>
<dbReference type="PANTHER" id="PTHR34108">
    <property type="entry name" value="SEPTUM SITE-DETERMINING PROTEIN MINC"/>
    <property type="match status" value="1"/>
</dbReference>
<protein>
    <recommendedName>
        <fullName evidence="6">Probable septum site-determining protein MinC</fullName>
    </recommendedName>
</protein>
<reference evidence="10 11" key="1">
    <citation type="journal article" date="2007" name="Proc. Natl. Acad. Sci. U.S.A.">
        <title>The genome of Syntrophus aciditrophicus: life at the thermodynamic limit of microbial growth.</title>
        <authorList>
            <person name="McInerney M.J."/>
            <person name="Rohlin L."/>
            <person name="Mouttaki H."/>
            <person name="Kim U."/>
            <person name="Krupp R.S."/>
            <person name="Rios-Hernandez L."/>
            <person name="Sieber J."/>
            <person name="Struchtemeyer C.G."/>
            <person name="Bhattacharyya A."/>
            <person name="Campbell J.W."/>
            <person name="Gunsalus R.P."/>
        </authorList>
    </citation>
    <scope>NUCLEOTIDE SEQUENCE [LARGE SCALE GENOMIC DNA]</scope>
    <source>
        <strain evidence="10 11">SB</strain>
    </source>
</reference>
<dbReference type="PANTHER" id="PTHR34108:SF1">
    <property type="entry name" value="SEPTUM SITE-DETERMINING PROTEIN MINC"/>
    <property type="match status" value="1"/>
</dbReference>
<sequence length="259" mass="28258">MMQKPKVGQDVPEPSAGGMFQRDAMSPSVAHKPVLELKGNLLSLMVLYLFDSDRNLIEQQFTEKISGAKNFFKNAPIVIDLHALQNTSVPVDLSHLSDLFRKHGLVPVGVRGGNVQQQQAALNLSLGILPDAKPASSRGEPQTEVAVQATRDKVFTQPVRSGQQVAALQGDLVVLAAVNPGAEILAGKNIHVYGPLRGRAIAGVHGYSEARIFCRYFDAELVAVAGQYMLNEDFEDSVRGKPVHIFLENDRLKIQPFEI</sequence>
<evidence type="ECO:0000256" key="1">
    <source>
        <dbReference type="ARBA" id="ARBA00006291"/>
    </source>
</evidence>
<evidence type="ECO:0000259" key="8">
    <source>
        <dbReference type="Pfam" id="PF03775"/>
    </source>
</evidence>
<dbReference type="STRING" id="56780.SYN_02704"/>
<feature type="region of interest" description="Disordered" evidence="7">
    <location>
        <begin position="1"/>
        <end position="22"/>
    </location>
</feature>
<dbReference type="InterPro" id="IPR005526">
    <property type="entry name" value="Septum_form_inhib_MinC_C"/>
</dbReference>